<evidence type="ECO:0000313" key="3">
    <source>
        <dbReference type="Proteomes" id="UP001161391"/>
    </source>
</evidence>
<keyword evidence="1" id="KW-1133">Transmembrane helix</keyword>
<evidence type="ECO:0000313" key="2">
    <source>
        <dbReference type="EMBL" id="GLQ22248.1"/>
    </source>
</evidence>
<protein>
    <submittedName>
        <fullName evidence="2">Uncharacterized protein</fullName>
    </submittedName>
</protein>
<reference evidence="2" key="2">
    <citation type="submission" date="2023-01" db="EMBL/GenBank/DDBJ databases">
        <title>Draft genome sequence of Algimonas ampicilliniresistens strain NBRC 108219.</title>
        <authorList>
            <person name="Sun Q."/>
            <person name="Mori K."/>
        </authorList>
    </citation>
    <scope>NUCLEOTIDE SEQUENCE</scope>
    <source>
        <strain evidence="2">NBRC 108219</strain>
    </source>
</reference>
<gene>
    <name evidence="2" type="ORF">GCM10007853_01220</name>
</gene>
<dbReference type="RefSeq" id="WP_284386559.1">
    <property type="nucleotide sequence ID" value="NZ_BSNK01000001.1"/>
</dbReference>
<keyword evidence="3" id="KW-1185">Reference proteome</keyword>
<proteinExistence type="predicted"/>
<keyword evidence="1" id="KW-0812">Transmembrane</keyword>
<dbReference type="EMBL" id="BSNK01000001">
    <property type="protein sequence ID" value="GLQ22248.1"/>
    <property type="molecule type" value="Genomic_DNA"/>
</dbReference>
<evidence type="ECO:0000256" key="1">
    <source>
        <dbReference type="SAM" id="Phobius"/>
    </source>
</evidence>
<reference evidence="2" key="1">
    <citation type="journal article" date="2014" name="Int. J. Syst. Evol. Microbiol.">
        <title>Complete genome of a new Firmicutes species belonging to the dominant human colonic microbiota ('Ruminococcus bicirculans') reveals two chromosomes and a selective capacity to utilize plant glucans.</title>
        <authorList>
            <consortium name="NISC Comparative Sequencing Program"/>
            <person name="Wegmann U."/>
            <person name="Louis P."/>
            <person name="Goesmann A."/>
            <person name="Henrissat B."/>
            <person name="Duncan S.H."/>
            <person name="Flint H.J."/>
        </authorList>
    </citation>
    <scope>NUCLEOTIDE SEQUENCE</scope>
    <source>
        <strain evidence="2">NBRC 108219</strain>
    </source>
</reference>
<keyword evidence="1" id="KW-0472">Membrane</keyword>
<organism evidence="2 3">
    <name type="scientific">Algimonas ampicilliniresistens</name>
    <dbReference type="NCBI Taxonomy" id="1298735"/>
    <lineage>
        <taxon>Bacteria</taxon>
        <taxon>Pseudomonadati</taxon>
        <taxon>Pseudomonadota</taxon>
        <taxon>Alphaproteobacteria</taxon>
        <taxon>Maricaulales</taxon>
        <taxon>Robiginitomaculaceae</taxon>
        <taxon>Algimonas</taxon>
    </lineage>
</organism>
<feature type="transmembrane region" description="Helical" evidence="1">
    <location>
        <begin position="15"/>
        <end position="36"/>
    </location>
</feature>
<sequence>MILRRLTQHIEDQNWFAVAVDFLIVVVGVFIGIQVANWNDAKSERVLEQQVLIHIADDIKLDRVQLANGLNFARQNIVTANYVFELAGLDPVTQLKLPMDEISALDITASIIPAPIEPVLSDMDRLWSTAVLRFYPTQSTSALDSLTAAGNLSLVKDADIVRQLQLYRQLWLGLERSQDSTLKAFRDQTLFVGQKFGLSPFSDVAPDELATLIADNPELAGALMTLTEYTILHLRQIESQDKRADELLASLQQRRDTD</sequence>
<dbReference type="Proteomes" id="UP001161391">
    <property type="component" value="Unassembled WGS sequence"/>
</dbReference>
<name>A0ABQ5V406_9PROT</name>
<comment type="caution">
    <text evidence="2">The sequence shown here is derived from an EMBL/GenBank/DDBJ whole genome shotgun (WGS) entry which is preliminary data.</text>
</comment>
<accession>A0ABQ5V406</accession>